<dbReference type="SUPFAM" id="SSF51726">
    <property type="entry name" value="UROD/MetE-like"/>
    <property type="match status" value="1"/>
</dbReference>
<dbReference type="Pfam" id="PF01208">
    <property type="entry name" value="URO-D"/>
    <property type="match status" value="1"/>
</dbReference>
<dbReference type="InterPro" id="IPR000257">
    <property type="entry name" value="Uroporphyrinogen_deCOase"/>
</dbReference>
<reference evidence="2 3" key="1">
    <citation type="submission" date="2023-03" db="EMBL/GenBank/DDBJ databases">
        <title>Novel Species.</title>
        <authorList>
            <person name="Ma S."/>
        </authorList>
    </citation>
    <scope>NUCLEOTIDE SEQUENCE [LARGE SCALE GENOMIC DNA]</scope>
    <source>
        <strain evidence="2 3">B11</strain>
    </source>
</reference>
<proteinExistence type="predicted"/>
<dbReference type="EMBL" id="CP121689">
    <property type="protein sequence ID" value="WZL77030.1"/>
    <property type="molecule type" value="Genomic_DNA"/>
</dbReference>
<name>A0ABZ2YDG9_9BACT</name>
<dbReference type="RefSeq" id="WP_369019197.1">
    <property type="nucleotide sequence ID" value="NZ_CP121689.1"/>
</dbReference>
<keyword evidence="3" id="KW-1185">Reference proteome</keyword>
<dbReference type="Proteomes" id="UP001461341">
    <property type="component" value="Chromosome"/>
</dbReference>
<accession>A0ABZ2YDG9</accession>
<dbReference type="InterPro" id="IPR052024">
    <property type="entry name" value="Methanogen_methyltrans"/>
</dbReference>
<feature type="domain" description="Uroporphyrinogen decarboxylase (URO-D)" evidence="1">
    <location>
        <begin position="116"/>
        <end position="364"/>
    </location>
</feature>
<evidence type="ECO:0000259" key="1">
    <source>
        <dbReference type="Pfam" id="PF01208"/>
    </source>
</evidence>
<evidence type="ECO:0000313" key="2">
    <source>
        <dbReference type="EMBL" id="WZL77030.1"/>
    </source>
</evidence>
<protein>
    <submittedName>
        <fullName evidence="2">Uroporphyrinogen decarboxylase family protein</fullName>
    </submittedName>
</protein>
<evidence type="ECO:0000313" key="3">
    <source>
        <dbReference type="Proteomes" id="UP001461341"/>
    </source>
</evidence>
<sequence>MTSSERLQTALAHKEPDRVPLDLGGIVSGITLYAHRNLCKFLGIQEEETLVDRVQYLAKPASTILEQFDIDTRYVYDVIPYQVWSHDTEGTTWKDSWGVERRFTGLYYDMTSHPLAKVSSLEELKKYVPPEPSIDFFKKARGEAEVLKNSDKAVIINCIGSCFEFAWYLRGFAQFMMDLVFQPGLACSIMDIMLDFQLQQFNLLLQEAGTLIDLVLVGDDLATQNSPLISIEMYRKYVKPRQKKLYEFIKTKTSAPLLYHSCGAIADFLEDLVEIGVEVINPVQVSASGMDPKWLKKNFGEALSFWGGIDTQRVLPFGTPEEVREEVRRRIDELAPGGGYVLCTVHNIQADVPPQNIVAMYEEALSYGTY</sequence>
<dbReference type="PANTHER" id="PTHR47099">
    <property type="entry name" value="METHYLCOBAMIDE:COM METHYLTRANSFERASE MTBA"/>
    <property type="match status" value="1"/>
</dbReference>
<dbReference type="Gene3D" id="3.20.20.210">
    <property type="match status" value="1"/>
</dbReference>
<organism evidence="2 3">
    <name type="scientific">Thermatribacter velox</name>
    <dbReference type="NCBI Taxonomy" id="3039681"/>
    <lineage>
        <taxon>Bacteria</taxon>
        <taxon>Pseudomonadati</taxon>
        <taxon>Atribacterota</taxon>
        <taxon>Atribacteria</taxon>
        <taxon>Atribacterales</taxon>
        <taxon>Thermatribacteraceae</taxon>
        <taxon>Thermatribacter</taxon>
    </lineage>
</organism>
<dbReference type="PANTHER" id="PTHR47099:SF1">
    <property type="entry name" value="METHYLCOBAMIDE:COM METHYLTRANSFERASE MTBA"/>
    <property type="match status" value="1"/>
</dbReference>
<gene>
    <name evidence="2" type="ORF">QBE54_04715</name>
</gene>
<dbReference type="InterPro" id="IPR038071">
    <property type="entry name" value="UROD/MetE-like_sf"/>
</dbReference>